<dbReference type="EMBL" id="VSRR010107427">
    <property type="protein sequence ID" value="MPC96803.1"/>
    <property type="molecule type" value="Genomic_DNA"/>
</dbReference>
<accession>A0A5B7JQT2</accession>
<organism evidence="1 2">
    <name type="scientific">Portunus trituberculatus</name>
    <name type="common">Swimming crab</name>
    <name type="synonym">Neptunus trituberculatus</name>
    <dbReference type="NCBI Taxonomy" id="210409"/>
    <lineage>
        <taxon>Eukaryota</taxon>
        <taxon>Metazoa</taxon>
        <taxon>Ecdysozoa</taxon>
        <taxon>Arthropoda</taxon>
        <taxon>Crustacea</taxon>
        <taxon>Multicrustacea</taxon>
        <taxon>Malacostraca</taxon>
        <taxon>Eumalacostraca</taxon>
        <taxon>Eucarida</taxon>
        <taxon>Decapoda</taxon>
        <taxon>Pleocyemata</taxon>
        <taxon>Brachyura</taxon>
        <taxon>Eubrachyura</taxon>
        <taxon>Portunoidea</taxon>
        <taxon>Portunidae</taxon>
        <taxon>Portuninae</taxon>
        <taxon>Portunus</taxon>
    </lineage>
</organism>
<keyword evidence="2" id="KW-1185">Reference proteome</keyword>
<gene>
    <name evidence="1" type="ORF">E2C01_092081</name>
</gene>
<sequence length="141" mass="15688">MFLVLLRVCKHCAYTLESLKARWTAARVLKWWTLVRRRLVGEVVAAQDLPVANRQLCGVTGHCMTLRGPVMSTITVGSIEENLPAFVADMEEPCLVGLGSLVQSAVCVDSGRIQMQVCEEMLPLILEDAAEQVEPRDEFRC</sequence>
<evidence type="ECO:0000313" key="1">
    <source>
        <dbReference type="EMBL" id="MPC96803.1"/>
    </source>
</evidence>
<proteinExistence type="predicted"/>
<protein>
    <submittedName>
        <fullName evidence="1">Uncharacterized protein</fullName>
    </submittedName>
</protein>
<dbReference type="Proteomes" id="UP000324222">
    <property type="component" value="Unassembled WGS sequence"/>
</dbReference>
<dbReference type="AlphaFoldDB" id="A0A5B7JQT2"/>
<evidence type="ECO:0000313" key="2">
    <source>
        <dbReference type="Proteomes" id="UP000324222"/>
    </source>
</evidence>
<comment type="caution">
    <text evidence="1">The sequence shown here is derived from an EMBL/GenBank/DDBJ whole genome shotgun (WGS) entry which is preliminary data.</text>
</comment>
<name>A0A5B7JQT2_PORTR</name>
<reference evidence="1 2" key="1">
    <citation type="submission" date="2019-05" db="EMBL/GenBank/DDBJ databases">
        <title>Another draft genome of Portunus trituberculatus and its Hox gene families provides insights of decapod evolution.</title>
        <authorList>
            <person name="Jeong J.-H."/>
            <person name="Song I."/>
            <person name="Kim S."/>
            <person name="Choi T."/>
            <person name="Kim D."/>
            <person name="Ryu S."/>
            <person name="Kim W."/>
        </authorList>
    </citation>
    <scope>NUCLEOTIDE SEQUENCE [LARGE SCALE GENOMIC DNA]</scope>
    <source>
        <tissue evidence="1">Muscle</tissue>
    </source>
</reference>